<keyword evidence="1" id="KW-0472">Membrane</keyword>
<reference evidence="2 3" key="1">
    <citation type="submission" date="2020-09" db="EMBL/GenBank/DDBJ databases">
        <title>Characterization of Paenibacillus peoriae strain ZF390 with broad-spectrum antimicrobial activity as a potential biocontrol agent.</title>
        <authorList>
            <person name="Li L."/>
            <person name="Zhao Y."/>
            <person name="Li B."/>
            <person name="Xie X."/>
        </authorList>
    </citation>
    <scope>NUCLEOTIDE SEQUENCE [LARGE SCALE GENOMIC DNA]</scope>
    <source>
        <strain evidence="2 3">ZF390</strain>
    </source>
</reference>
<evidence type="ECO:0000313" key="3">
    <source>
        <dbReference type="Proteomes" id="UP000516384"/>
    </source>
</evidence>
<protein>
    <submittedName>
        <fullName evidence="2">Uncharacterized protein</fullName>
    </submittedName>
</protein>
<sequence length="92" mass="10673">MSPIFIASLMIMGIFLFQAAIVFGIIHWISKRTQRPAQTKMYLAMGLLVVILGFLVWDNWIHSQEFNGWATISLLVIIISAYIQLRKQKEKY</sequence>
<proteinExistence type="predicted"/>
<dbReference type="RefSeq" id="WP_069289956.1">
    <property type="nucleotide sequence ID" value="NZ_CP061172.1"/>
</dbReference>
<name>A0A7H0Y4C7_9BACL</name>
<feature type="transmembrane region" description="Helical" evidence="1">
    <location>
        <begin position="6"/>
        <end position="29"/>
    </location>
</feature>
<accession>A0A7H0Y4C7</accession>
<keyword evidence="1" id="KW-1133">Transmembrane helix</keyword>
<dbReference type="EMBL" id="CP061172">
    <property type="protein sequence ID" value="QNR65935.1"/>
    <property type="molecule type" value="Genomic_DNA"/>
</dbReference>
<organism evidence="2 3">
    <name type="scientific">Paenibacillus peoriae</name>
    <dbReference type="NCBI Taxonomy" id="59893"/>
    <lineage>
        <taxon>Bacteria</taxon>
        <taxon>Bacillati</taxon>
        <taxon>Bacillota</taxon>
        <taxon>Bacilli</taxon>
        <taxon>Bacillales</taxon>
        <taxon>Paenibacillaceae</taxon>
        <taxon>Paenibacillus</taxon>
    </lineage>
</organism>
<evidence type="ECO:0000313" key="2">
    <source>
        <dbReference type="EMBL" id="QNR65935.1"/>
    </source>
</evidence>
<dbReference type="AlphaFoldDB" id="A0A7H0Y4C7"/>
<feature type="transmembrane region" description="Helical" evidence="1">
    <location>
        <begin position="41"/>
        <end position="60"/>
    </location>
</feature>
<feature type="transmembrane region" description="Helical" evidence="1">
    <location>
        <begin position="66"/>
        <end position="85"/>
    </location>
</feature>
<evidence type="ECO:0000256" key="1">
    <source>
        <dbReference type="SAM" id="Phobius"/>
    </source>
</evidence>
<keyword evidence="1" id="KW-0812">Transmembrane</keyword>
<dbReference type="Proteomes" id="UP000516384">
    <property type="component" value="Chromosome"/>
</dbReference>
<gene>
    <name evidence="2" type="ORF">IAQ67_19005</name>
</gene>